<accession>A0A8X6M5I1</accession>
<comment type="caution">
    <text evidence="1">The sequence shown here is derived from an EMBL/GenBank/DDBJ whole genome shotgun (WGS) entry which is preliminary data.</text>
</comment>
<reference evidence="1" key="1">
    <citation type="submission" date="2020-08" db="EMBL/GenBank/DDBJ databases">
        <title>Multicomponent nature underlies the extraordinary mechanical properties of spider dragline silk.</title>
        <authorList>
            <person name="Kono N."/>
            <person name="Nakamura H."/>
            <person name="Mori M."/>
            <person name="Yoshida Y."/>
            <person name="Ohtoshi R."/>
            <person name="Malay A.D."/>
            <person name="Moran D.A.P."/>
            <person name="Tomita M."/>
            <person name="Numata K."/>
            <person name="Arakawa K."/>
        </authorList>
    </citation>
    <scope>NUCLEOTIDE SEQUENCE</scope>
</reference>
<protein>
    <submittedName>
        <fullName evidence="1">Uncharacterized protein</fullName>
    </submittedName>
</protein>
<proteinExistence type="predicted"/>
<dbReference type="Proteomes" id="UP000887013">
    <property type="component" value="Unassembled WGS sequence"/>
</dbReference>
<organism evidence="1 2">
    <name type="scientific">Nephila pilipes</name>
    <name type="common">Giant wood spider</name>
    <name type="synonym">Nephila maculata</name>
    <dbReference type="NCBI Taxonomy" id="299642"/>
    <lineage>
        <taxon>Eukaryota</taxon>
        <taxon>Metazoa</taxon>
        <taxon>Ecdysozoa</taxon>
        <taxon>Arthropoda</taxon>
        <taxon>Chelicerata</taxon>
        <taxon>Arachnida</taxon>
        <taxon>Araneae</taxon>
        <taxon>Araneomorphae</taxon>
        <taxon>Entelegynae</taxon>
        <taxon>Araneoidea</taxon>
        <taxon>Nephilidae</taxon>
        <taxon>Nephila</taxon>
    </lineage>
</organism>
<sequence>MCSTSRNEVGLIAIHCGPEDEKSRQSKNGTRTSPKWLELGVEVECSECVKLFYYLFPLEQCFGFRTLIRCHFANDGGCVR</sequence>
<evidence type="ECO:0000313" key="1">
    <source>
        <dbReference type="EMBL" id="GFS29482.1"/>
    </source>
</evidence>
<evidence type="ECO:0000313" key="2">
    <source>
        <dbReference type="Proteomes" id="UP000887013"/>
    </source>
</evidence>
<dbReference type="EMBL" id="BMAW01041570">
    <property type="protein sequence ID" value="GFS29482.1"/>
    <property type="molecule type" value="Genomic_DNA"/>
</dbReference>
<dbReference type="AlphaFoldDB" id="A0A8X6M5I1"/>
<gene>
    <name evidence="1" type="ORF">NPIL_205351</name>
</gene>
<name>A0A8X6M5I1_NEPPI</name>
<keyword evidence="2" id="KW-1185">Reference proteome</keyword>